<feature type="transmembrane region" description="Helical" evidence="6">
    <location>
        <begin position="100"/>
        <end position="123"/>
    </location>
</feature>
<dbReference type="AlphaFoldDB" id="A0A1M8A0I8"/>
<dbReference type="EMBL" id="LT671821">
    <property type="protein sequence ID" value="SHO75911.1"/>
    <property type="molecule type" value="Genomic_DNA"/>
</dbReference>
<dbReference type="Pfam" id="PF01545">
    <property type="entry name" value="Cation_efflux"/>
    <property type="match status" value="1"/>
</dbReference>
<comment type="subcellular location">
    <subcellularLocation>
        <location evidence="1">Membrane</location>
        <topology evidence="1">Multi-pass membrane protein</topology>
    </subcellularLocation>
</comment>
<dbReference type="PANTHER" id="PTHR43840:SF15">
    <property type="entry name" value="MITOCHONDRIAL METAL TRANSPORTER 1-RELATED"/>
    <property type="match status" value="1"/>
</dbReference>
<dbReference type="VEuPathDB" id="FungiDB:MSYG_0245"/>
<proteinExistence type="predicted"/>
<sequence length="353" mass="38849">MGHKHRHSADPHLQHTIDWAQVGHGNQAVAQMAYLCLGVNVILSIAKGVAGYGWSSSTLLADAVHALSDTISDLATILCLYKAKQLPTARYPLGYGKMETLGSFFISCMLLSGSVSIGVHALIQMLDRLAPTLPWLEQARMLLYQIPDTPAHLHTHEHGPALTEPRAIIFVIVNLIIKEMLYRVMRTTARNTRSTMLEASAQHQRSESSASIISLITLSGSWVGYSWLDPLGGMARAVHNGVDAWRLLVRSLEHLCDRSADSDVLQSVEAALASASTQAKENDARPAFTWSDLAVVPSGPLLVIFVTLYFEQHVLLKDAVATEEWLGERVRAVYPEMTMLRTKLSIRAPSRQL</sequence>
<dbReference type="GO" id="GO:0008324">
    <property type="term" value="F:monoatomic cation transmembrane transporter activity"/>
    <property type="evidence" value="ECO:0007669"/>
    <property type="project" value="InterPro"/>
</dbReference>
<keyword evidence="5 6" id="KW-0472">Membrane</keyword>
<accession>A0A1M8A0I8</accession>
<dbReference type="Proteomes" id="UP000186303">
    <property type="component" value="Chromosome 1"/>
</dbReference>
<evidence type="ECO:0000256" key="3">
    <source>
        <dbReference type="ARBA" id="ARBA00022692"/>
    </source>
</evidence>
<name>A0A1M8A0I8_MALS4</name>
<dbReference type="OMA" id="MIAKQGW"/>
<dbReference type="InterPro" id="IPR002524">
    <property type="entry name" value="Cation_efflux"/>
</dbReference>
<keyword evidence="3 6" id="KW-0812">Transmembrane</keyword>
<gene>
    <name evidence="8" type="ORF">MSYG_0245</name>
</gene>
<dbReference type="STRING" id="1230383.A0A1M8A0I8"/>
<dbReference type="InterPro" id="IPR027469">
    <property type="entry name" value="Cation_efflux_TMD_sf"/>
</dbReference>
<keyword evidence="4 6" id="KW-1133">Transmembrane helix</keyword>
<dbReference type="InterPro" id="IPR050291">
    <property type="entry name" value="CDF_Transporter"/>
</dbReference>
<evidence type="ECO:0000313" key="9">
    <source>
        <dbReference type="Proteomes" id="UP000186303"/>
    </source>
</evidence>
<protein>
    <submittedName>
        <fullName evidence="8">Similar to S.cerevisiae protein MMT1 (Putative metal transporter involved in mitochondrial iron accumulation)</fullName>
    </submittedName>
</protein>
<dbReference type="GO" id="GO:0016020">
    <property type="term" value="C:membrane"/>
    <property type="evidence" value="ECO:0007669"/>
    <property type="project" value="UniProtKB-SubCell"/>
</dbReference>
<organism evidence="8 9">
    <name type="scientific">Malassezia sympodialis (strain ATCC 42132)</name>
    <name type="common">Atopic eczema-associated yeast</name>
    <dbReference type="NCBI Taxonomy" id="1230383"/>
    <lineage>
        <taxon>Eukaryota</taxon>
        <taxon>Fungi</taxon>
        <taxon>Dikarya</taxon>
        <taxon>Basidiomycota</taxon>
        <taxon>Ustilaginomycotina</taxon>
        <taxon>Malasseziomycetes</taxon>
        <taxon>Malasseziales</taxon>
        <taxon>Malasseziaceae</taxon>
        <taxon>Malassezia</taxon>
    </lineage>
</organism>
<evidence type="ECO:0000259" key="7">
    <source>
        <dbReference type="Pfam" id="PF01545"/>
    </source>
</evidence>
<reference evidence="9" key="1">
    <citation type="journal article" date="2017" name="Nucleic Acids Res.">
        <title>Proteogenomics produces comprehensive and highly accurate protein-coding gene annotation in a complete genome assembly of Malassezia sympodialis.</title>
        <authorList>
            <person name="Zhu Y."/>
            <person name="Engstroem P.G."/>
            <person name="Tellgren-Roth C."/>
            <person name="Baudo C.D."/>
            <person name="Kennell J.C."/>
            <person name="Sun S."/>
            <person name="Billmyre R.B."/>
            <person name="Schroeder M.S."/>
            <person name="Andersson A."/>
            <person name="Holm T."/>
            <person name="Sigurgeirsson B."/>
            <person name="Wu G."/>
            <person name="Sankaranarayanan S.R."/>
            <person name="Siddharthan R."/>
            <person name="Sanyal K."/>
            <person name="Lundeberg J."/>
            <person name="Nystedt B."/>
            <person name="Boekhout T."/>
            <person name="Dawson T.L. Jr."/>
            <person name="Heitman J."/>
            <person name="Scheynius A."/>
            <person name="Lehtioe J."/>
        </authorList>
    </citation>
    <scope>NUCLEOTIDE SEQUENCE [LARGE SCALE GENOMIC DNA]</scope>
    <source>
        <strain evidence="9">ATCC 42132</strain>
    </source>
</reference>
<dbReference type="Gene3D" id="1.20.1510.10">
    <property type="entry name" value="Cation efflux protein transmembrane domain"/>
    <property type="match status" value="1"/>
</dbReference>
<keyword evidence="2" id="KW-0813">Transport</keyword>
<dbReference type="GO" id="GO:0030003">
    <property type="term" value="P:intracellular monoatomic cation homeostasis"/>
    <property type="evidence" value="ECO:0007669"/>
    <property type="project" value="UniProtKB-ARBA"/>
</dbReference>
<evidence type="ECO:0000256" key="6">
    <source>
        <dbReference type="SAM" id="Phobius"/>
    </source>
</evidence>
<dbReference type="NCBIfam" id="TIGR01297">
    <property type="entry name" value="CDF"/>
    <property type="match status" value="1"/>
</dbReference>
<evidence type="ECO:0000256" key="1">
    <source>
        <dbReference type="ARBA" id="ARBA00004141"/>
    </source>
</evidence>
<evidence type="ECO:0000256" key="4">
    <source>
        <dbReference type="ARBA" id="ARBA00022989"/>
    </source>
</evidence>
<dbReference type="PANTHER" id="PTHR43840">
    <property type="entry name" value="MITOCHONDRIAL METAL TRANSPORTER 1-RELATED"/>
    <property type="match status" value="1"/>
</dbReference>
<feature type="domain" description="Cation efflux protein transmembrane" evidence="7">
    <location>
        <begin position="36"/>
        <end position="255"/>
    </location>
</feature>
<evidence type="ECO:0000313" key="8">
    <source>
        <dbReference type="EMBL" id="SHO75911.1"/>
    </source>
</evidence>
<evidence type="ECO:0000256" key="2">
    <source>
        <dbReference type="ARBA" id="ARBA00022448"/>
    </source>
</evidence>
<evidence type="ECO:0000256" key="5">
    <source>
        <dbReference type="ARBA" id="ARBA00023136"/>
    </source>
</evidence>
<dbReference type="OrthoDB" id="435980at2759"/>
<dbReference type="SUPFAM" id="SSF161111">
    <property type="entry name" value="Cation efflux protein transmembrane domain-like"/>
    <property type="match status" value="1"/>
</dbReference>
<keyword evidence="9" id="KW-1185">Reference proteome</keyword>
<dbReference type="InterPro" id="IPR058533">
    <property type="entry name" value="Cation_efflux_TM"/>
</dbReference>
<dbReference type="GO" id="GO:0098771">
    <property type="term" value="P:inorganic ion homeostasis"/>
    <property type="evidence" value="ECO:0007669"/>
    <property type="project" value="UniProtKB-ARBA"/>
</dbReference>